<dbReference type="GO" id="GO:0005635">
    <property type="term" value="C:nuclear envelope"/>
    <property type="evidence" value="ECO:0007669"/>
    <property type="project" value="TreeGrafter"/>
</dbReference>
<dbReference type="PANTHER" id="PTHR33416:SF20">
    <property type="entry name" value="NUCLEAR PORE COMPLEX PROTEIN NUP1"/>
    <property type="match status" value="1"/>
</dbReference>
<feature type="region of interest" description="Disordered" evidence="1">
    <location>
        <begin position="712"/>
        <end position="741"/>
    </location>
</feature>
<dbReference type="GO" id="GO:0071763">
    <property type="term" value="P:nuclear membrane organization"/>
    <property type="evidence" value="ECO:0007669"/>
    <property type="project" value="TreeGrafter"/>
</dbReference>
<comment type="caution">
    <text evidence="2">The sequence shown here is derived from an EMBL/GenBank/DDBJ whole genome shotgun (WGS) entry which is preliminary data.</text>
</comment>
<feature type="region of interest" description="Disordered" evidence="1">
    <location>
        <begin position="886"/>
        <end position="908"/>
    </location>
</feature>
<dbReference type="PANTHER" id="PTHR33416">
    <property type="entry name" value="NUCLEAR PORE COMPLEX PROTEIN NUP1"/>
    <property type="match status" value="1"/>
</dbReference>
<feature type="compositionally biased region" description="Polar residues" evidence="1">
    <location>
        <begin position="464"/>
        <end position="474"/>
    </location>
</feature>
<reference evidence="2 3" key="1">
    <citation type="journal article" date="2018" name="Mol. Plant">
        <title>The genome of Artemisia annua provides insight into the evolution of Asteraceae family and artemisinin biosynthesis.</title>
        <authorList>
            <person name="Shen Q."/>
            <person name="Zhang L."/>
            <person name="Liao Z."/>
            <person name="Wang S."/>
            <person name="Yan T."/>
            <person name="Shi P."/>
            <person name="Liu M."/>
            <person name="Fu X."/>
            <person name="Pan Q."/>
            <person name="Wang Y."/>
            <person name="Lv Z."/>
            <person name="Lu X."/>
            <person name="Zhang F."/>
            <person name="Jiang W."/>
            <person name="Ma Y."/>
            <person name="Chen M."/>
            <person name="Hao X."/>
            <person name="Li L."/>
            <person name="Tang Y."/>
            <person name="Lv G."/>
            <person name="Zhou Y."/>
            <person name="Sun X."/>
            <person name="Brodelius P.E."/>
            <person name="Rose J.K.C."/>
            <person name="Tang K."/>
        </authorList>
    </citation>
    <scope>NUCLEOTIDE SEQUENCE [LARGE SCALE GENOMIC DNA]</scope>
    <source>
        <strain evidence="3">cv. Huhao1</strain>
        <tissue evidence="2">Leaf</tissue>
    </source>
</reference>
<feature type="compositionally biased region" description="Polar residues" evidence="1">
    <location>
        <begin position="95"/>
        <end position="111"/>
    </location>
</feature>
<keyword evidence="3" id="KW-1185">Reference proteome</keyword>
<dbReference type="OrthoDB" id="653468at2759"/>
<feature type="compositionally biased region" description="Basic residues" evidence="1">
    <location>
        <begin position="983"/>
        <end position="996"/>
    </location>
</feature>
<feature type="region of interest" description="Disordered" evidence="1">
    <location>
        <begin position="81"/>
        <end position="111"/>
    </location>
</feature>
<accession>A0A2U1Q9Y2</accession>
<feature type="compositionally biased region" description="Polar residues" evidence="1">
    <location>
        <begin position="931"/>
        <end position="948"/>
    </location>
</feature>
<feature type="region of interest" description="Disordered" evidence="1">
    <location>
        <begin position="586"/>
        <end position="627"/>
    </location>
</feature>
<sequence length="996" mass="104568">MTTANDGYNGGAGGKFRKKVLRKTTPYDRPSIAIRNPNPNNTSKSGFLSRLIYAGADRLLGAFWKRNPALTAAPVIGTNEEQRNELQEEGPNFGLKTNTGASEPNTNEDGNLANISAATEISDLETMLKQKTFTRSEIERLTALLHSRTTTSDIGEGDKANISNTSPVMRLEASTSGPLNKHVEERENFHAVVSTPVGNSRVTSQAFEEDVASPAELAKAYMGTRPAKASPSTLRLGNQAPRQDSVLLNNTTILPRTPITSLAPRTAGSLKGFENGVTTPRSRGRSAIYSMARSSYYRGSSTLSQKPTPPLISSQPAWEQEGSNGLSKMAVKRRSSVLDDLGSGGPMRRIRQKANLYSQGSSLSKHKNELDSSAQRLLLRNEPEQKVSNAIVENGETSKHNSGYASVPTESTRMASKIFEHLERMSPKEKPSSSRLAGTTEKSATKLTSNLALGSVDKMESPKSLLSSQNNQKSEGQDSIEENGSKQFAVPLNVLSSINGNPTVPVRGNAPTTNTDSTLAAPAEPPQKKRAFQMSAHEDSQAINEDIRSNGHVSIPLGENTKPGTSLLAKNNVSAVAPTELFQTPAATPNIVSPPKADSGSPGGSVVNKRTVGNNLQTSPPSISIGDAVSTQNKQTVLPTYDTSTKSAEKVAPFSFAAKDISRVKQNISSTNNSSITNGTATNSPTAASTVLPVSTPASIFNFVSATASSTIVSPSVTEAPDTSATKDKEPKSNIFSSSTFPSTSFSSTPATSTLNGHQGFGLPTNTQAPTTVTQSVPYKFGSPSTVIPSSTSWSPLFSSSAHSFGPSTAVASSEIKSGSSISSSTSNIFASSIGSVPSFGPGSAVAPSEIKSGSSTSNFGSPSFPFGEPFQAPCGNPFAVFGTPTASLNNNDQMSMEDSMHEDSVQTPSPAIPVFAPASAGTPAFAFNSGTPAPSTSTPAFQFGVPTNQPPSQNPFQASDSLELHAGGSFSLGSGGGDKSTRRIVRVSKNKNRRK</sequence>
<feature type="compositionally biased region" description="Basic and acidic residues" evidence="1">
    <location>
        <begin position="418"/>
        <end position="432"/>
    </location>
</feature>
<keyword evidence="2" id="KW-0496">Mitochondrion</keyword>
<dbReference type="Proteomes" id="UP000245207">
    <property type="component" value="Unassembled WGS sequence"/>
</dbReference>
<geneLocation type="mitochondrion" evidence="2"/>
<feature type="region of interest" description="Disordered" evidence="1">
    <location>
        <begin position="931"/>
        <end position="996"/>
    </location>
</feature>
<feature type="compositionally biased region" description="Polar residues" evidence="1">
    <location>
        <begin position="400"/>
        <end position="414"/>
    </location>
</feature>
<feature type="region of interest" description="Disordered" evidence="1">
    <location>
        <begin position="499"/>
        <end position="531"/>
    </location>
</feature>
<dbReference type="AlphaFoldDB" id="A0A2U1Q9Y2"/>
<feature type="region of interest" description="Disordered" evidence="1">
    <location>
        <begin position="391"/>
        <end position="481"/>
    </location>
</feature>
<gene>
    <name evidence="2" type="ORF">CTI12_AA016380</name>
</gene>
<proteinExistence type="predicted"/>
<feature type="compositionally biased region" description="Polar residues" evidence="1">
    <location>
        <begin position="886"/>
        <end position="897"/>
    </location>
</feature>
<feature type="compositionally biased region" description="Polar residues" evidence="1">
    <location>
        <begin position="611"/>
        <end position="622"/>
    </location>
</feature>
<dbReference type="STRING" id="35608.A0A2U1Q9Y2"/>
<evidence type="ECO:0008006" key="4">
    <source>
        <dbReference type="Google" id="ProtNLM"/>
    </source>
</evidence>
<dbReference type="GO" id="GO:0016973">
    <property type="term" value="P:poly(A)+ mRNA export from nucleus"/>
    <property type="evidence" value="ECO:0007669"/>
    <property type="project" value="TreeGrafter"/>
</dbReference>
<feature type="region of interest" description="Disordered" evidence="1">
    <location>
        <begin position="300"/>
        <end position="323"/>
    </location>
</feature>
<evidence type="ECO:0000256" key="1">
    <source>
        <dbReference type="SAM" id="MobiDB-lite"/>
    </source>
</evidence>
<name>A0A2U1Q9Y2_ARTAN</name>
<evidence type="ECO:0000313" key="3">
    <source>
        <dbReference type="Proteomes" id="UP000245207"/>
    </source>
</evidence>
<protein>
    <recommendedName>
        <fullName evidence="4">Nuclear pore complex protein NUP1</fullName>
    </recommendedName>
</protein>
<dbReference type="EMBL" id="PKPP01000283">
    <property type="protein sequence ID" value="PWA94815.1"/>
    <property type="molecule type" value="Genomic_DNA"/>
</dbReference>
<feature type="region of interest" description="Disordered" evidence="1">
    <location>
        <begin position="1"/>
        <end position="45"/>
    </location>
</feature>
<feature type="compositionally biased region" description="Polar residues" evidence="1">
    <location>
        <begin position="712"/>
        <end position="724"/>
    </location>
</feature>
<organism evidence="2 3">
    <name type="scientific">Artemisia annua</name>
    <name type="common">Sweet wormwood</name>
    <dbReference type="NCBI Taxonomy" id="35608"/>
    <lineage>
        <taxon>Eukaryota</taxon>
        <taxon>Viridiplantae</taxon>
        <taxon>Streptophyta</taxon>
        <taxon>Embryophyta</taxon>
        <taxon>Tracheophyta</taxon>
        <taxon>Spermatophyta</taxon>
        <taxon>Magnoliopsida</taxon>
        <taxon>eudicotyledons</taxon>
        <taxon>Gunneridae</taxon>
        <taxon>Pentapetalae</taxon>
        <taxon>asterids</taxon>
        <taxon>campanulids</taxon>
        <taxon>Asterales</taxon>
        <taxon>Asteraceae</taxon>
        <taxon>Asteroideae</taxon>
        <taxon>Anthemideae</taxon>
        <taxon>Artemisiinae</taxon>
        <taxon>Artemisia</taxon>
    </lineage>
</organism>
<feature type="compositionally biased region" description="Polar residues" evidence="1">
    <location>
        <begin position="433"/>
        <end position="452"/>
    </location>
</feature>
<evidence type="ECO:0000313" key="2">
    <source>
        <dbReference type="EMBL" id="PWA94815.1"/>
    </source>
</evidence>